<gene>
    <name evidence="1" type="ORF">QTA56_05650</name>
</gene>
<sequence>MEIKDEKISIEEVQKVTSMLACPSISQIDSSEREKLEGTLNAMFGQWFEAD</sequence>
<proteinExistence type="predicted"/>
<comment type="caution">
    <text evidence="1">The sequence shown here is derived from an EMBL/GenBank/DDBJ whole genome shotgun (WGS) entry which is preliminary data.</text>
</comment>
<organism evidence="1 2">
    <name type="scientific">Acinetobacter thutiue</name>
    <dbReference type="NCBI Taxonomy" id="2998078"/>
    <lineage>
        <taxon>Bacteria</taxon>
        <taxon>Pseudomonadati</taxon>
        <taxon>Pseudomonadota</taxon>
        <taxon>Gammaproteobacteria</taxon>
        <taxon>Moraxellales</taxon>
        <taxon>Moraxellaceae</taxon>
        <taxon>Acinetobacter</taxon>
    </lineage>
</organism>
<dbReference type="RefSeq" id="WP_267979962.1">
    <property type="nucleotide sequence ID" value="NZ_JAPQKF010000001.1"/>
</dbReference>
<dbReference type="EMBL" id="JAUDZE010000001">
    <property type="protein sequence ID" value="MDN0013728.1"/>
    <property type="molecule type" value="Genomic_DNA"/>
</dbReference>
<accession>A0ABT7WM26</accession>
<name>A0ABT7WM26_9GAMM</name>
<protein>
    <submittedName>
        <fullName evidence="1">Uncharacterized protein</fullName>
    </submittedName>
</protein>
<keyword evidence="2" id="KW-1185">Reference proteome</keyword>
<dbReference type="Proteomes" id="UP001168524">
    <property type="component" value="Unassembled WGS sequence"/>
</dbReference>
<evidence type="ECO:0000313" key="2">
    <source>
        <dbReference type="Proteomes" id="UP001168524"/>
    </source>
</evidence>
<evidence type="ECO:0000313" key="1">
    <source>
        <dbReference type="EMBL" id="MDN0013728.1"/>
    </source>
</evidence>
<reference evidence="1" key="1">
    <citation type="submission" date="2023-06" db="EMBL/GenBank/DDBJ databases">
        <title>Two novel species of Acinetobacter isolated from motorbike repairing workshop in Vietnam.</title>
        <authorList>
            <person name="Le N.T.T."/>
        </authorList>
    </citation>
    <scope>NUCLEOTIDE SEQUENCE</scope>
    <source>
        <strain evidence="1">VNH17</strain>
    </source>
</reference>